<reference evidence="2 3" key="1">
    <citation type="submission" date="2018-02" db="EMBL/GenBank/DDBJ databases">
        <title>Acetobacter orientalis genome.</title>
        <authorList>
            <person name="Nakashima N."/>
            <person name="Tamura T."/>
        </authorList>
    </citation>
    <scope>NUCLEOTIDE SEQUENCE [LARGE SCALE GENOMIC DNA]</scope>
    <source>
        <strain evidence="2 3">FAN1</strain>
    </source>
</reference>
<evidence type="ECO:0000256" key="1">
    <source>
        <dbReference type="SAM" id="Phobius"/>
    </source>
</evidence>
<evidence type="ECO:0000313" key="2">
    <source>
        <dbReference type="EMBL" id="BBC80273.1"/>
    </source>
</evidence>
<keyword evidence="1" id="KW-0812">Transmembrane</keyword>
<accession>A0A2Z5ZIE4</accession>
<feature type="transmembrane region" description="Helical" evidence="1">
    <location>
        <begin position="6"/>
        <end position="26"/>
    </location>
</feature>
<name>A0A2Z5ZIE4_9PROT</name>
<keyword evidence="1" id="KW-1133">Transmembrane helix</keyword>
<sequence>MTYGLLFYFIKIIILFIGNNLLFFCFNNFYFNIIKNGANYSHHSLFFIYVVLDSDY</sequence>
<gene>
    <name evidence="2" type="ORF">AcetOrient_orf02878</name>
</gene>
<organism evidence="2 3">
    <name type="scientific">Acetobacter orientalis</name>
    <dbReference type="NCBI Taxonomy" id="146474"/>
    <lineage>
        <taxon>Bacteria</taxon>
        <taxon>Pseudomonadati</taxon>
        <taxon>Pseudomonadota</taxon>
        <taxon>Alphaproteobacteria</taxon>
        <taxon>Acetobacterales</taxon>
        <taxon>Acetobacteraceae</taxon>
        <taxon>Acetobacter</taxon>
    </lineage>
</organism>
<proteinExistence type="predicted"/>
<evidence type="ECO:0000313" key="3">
    <source>
        <dbReference type="Proteomes" id="UP000270034"/>
    </source>
</evidence>
<keyword evidence="1" id="KW-0472">Membrane</keyword>
<dbReference type="Proteomes" id="UP000270034">
    <property type="component" value="Chromosome"/>
</dbReference>
<dbReference type="AlphaFoldDB" id="A0A2Z5ZIE4"/>
<protein>
    <submittedName>
        <fullName evidence="2">Uncharacterized protein</fullName>
    </submittedName>
</protein>
<dbReference type="EMBL" id="AP018515">
    <property type="protein sequence ID" value="BBC80273.1"/>
    <property type="molecule type" value="Genomic_DNA"/>
</dbReference>
<dbReference type="KEGG" id="aot:AcetOri_orf02878"/>